<feature type="domain" description="Beta-ketoacyl-[acyl-carrier-protein] synthase III N-terminal" evidence="4">
    <location>
        <begin position="114"/>
        <end position="189"/>
    </location>
</feature>
<dbReference type="AlphaFoldDB" id="Q2KUG6"/>
<organism evidence="5 6">
    <name type="scientific">Bordetella avium (strain 197N)</name>
    <dbReference type="NCBI Taxonomy" id="360910"/>
    <lineage>
        <taxon>Bacteria</taxon>
        <taxon>Pseudomonadati</taxon>
        <taxon>Pseudomonadota</taxon>
        <taxon>Betaproteobacteria</taxon>
        <taxon>Burkholderiales</taxon>
        <taxon>Alcaligenaceae</taxon>
        <taxon>Bordetella</taxon>
    </lineage>
</organism>
<dbReference type="Proteomes" id="UP000001977">
    <property type="component" value="Chromosome"/>
</dbReference>
<evidence type="ECO:0000256" key="1">
    <source>
        <dbReference type="ARBA" id="ARBA00022679"/>
    </source>
</evidence>
<protein>
    <submittedName>
        <fullName evidence="5">3-oxoacyl-[acyl-carrier-protein] synthase</fullName>
    </submittedName>
</protein>
<evidence type="ECO:0000313" key="6">
    <source>
        <dbReference type="Proteomes" id="UP000001977"/>
    </source>
</evidence>
<dbReference type="EMBL" id="AM167904">
    <property type="protein sequence ID" value="CAJ50694.1"/>
    <property type="molecule type" value="Genomic_DNA"/>
</dbReference>
<dbReference type="Pfam" id="PF08545">
    <property type="entry name" value="ACP_syn_III"/>
    <property type="match status" value="1"/>
</dbReference>
<dbReference type="Gene3D" id="3.40.47.10">
    <property type="match status" value="1"/>
</dbReference>
<dbReference type="PANTHER" id="PTHR34069:SF3">
    <property type="entry name" value="ACYL-COA:ACYL-COA ALKYLTRANSFERASE"/>
    <property type="match status" value="1"/>
</dbReference>
<proteinExistence type="predicted"/>
<dbReference type="Pfam" id="PF08541">
    <property type="entry name" value="ACP_syn_III_C"/>
    <property type="match status" value="1"/>
</dbReference>
<dbReference type="SUPFAM" id="SSF53901">
    <property type="entry name" value="Thiolase-like"/>
    <property type="match status" value="1"/>
</dbReference>
<dbReference type="InterPro" id="IPR013747">
    <property type="entry name" value="ACP_syn_III_C"/>
</dbReference>
<dbReference type="eggNOG" id="COG0332">
    <property type="taxonomic scope" value="Bacteria"/>
</dbReference>
<reference evidence="5 6" key="1">
    <citation type="journal article" date="2006" name="J. Bacteriol.">
        <title>Comparison of the genome sequence of the poultry pathogen Bordetella avium with those of B. bronchiseptica, B. pertussis, and B. parapertussis reveals extensive diversity in surface structures associated with host interaction.</title>
        <authorList>
            <person name="Sebaihia M."/>
            <person name="Preston A."/>
            <person name="Maskell D.J."/>
            <person name="Kuzmiak H."/>
            <person name="Connell T.D."/>
            <person name="King N.D."/>
            <person name="Orndorff P.E."/>
            <person name="Miyamoto D.M."/>
            <person name="Thomson N.R."/>
            <person name="Harris D."/>
            <person name="Goble A."/>
            <person name="Lord A."/>
            <person name="Murphy L."/>
            <person name="Quail M.A."/>
            <person name="Rutter S."/>
            <person name="Squares R."/>
            <person name="Squares S."/>
            <person name="Woodward J."/>
            <person name="Parkhill J."/>
            <person name="Temple L.M."/>
        </authorList>
    </citation>
    <scope>NUCLEOTIDE SEQUENCE [LARGE SCALE GENOMIC DNA]</scope>
    <source>
        <strain evidence="5 6">197N</strain>
    </source>
</reference>
<dbReference type="STRING" id="360910.BAV3084"/>
<dbReference type="GO" id="GO:0004315">
    <property type="term" value="F:3-oxoacyl-[acyl-carrier-protein] synthase activity"/>
    <property type="evidence" value="ECO:0007669"/>
    <property type="project" value="InterPro"/>
</dbReference>
<dbReference type="CDD" id="cd00830">
    <property type="entry name" value="KAS_III"/>
    <property type="match status" value="1"/>
</dbReference>
<keyword evidence="2" id="KW-0012">Acyltransferase</keyword>
<dbReference type="HOGENOM" id="CLU_039592_1_0_4"/>
<evidence type="ECO:0000259" key="3">
    <source>
        <dbReference type="Pfam" id="PF08541"/>
    </source>
</evidence>
<keyword evidence="1" id="KW-0808">Transferase</keyword>
<gene>
    <name evidence="5" type="ordered locus">BAV3084</name>
</gene>
<dbReference type="KEGG" id="bav:BAV3084"/>
<sequence length="363" mass="40141">VSLALIEHVAIRGLVTVMPEALVDNLDVPADQLRQRERLVKNIGIRWRRYCSGSSLIFSDLAQHAAEKLLQGLAWDPASVDALILVTQSPEFLIPATSIILQHRLGLPITTLAFDINLGCSGYPYGVFVCASMMGDRRLRRVILLAGDQSASGATEDVGREVLFSDACTATALEYDPSAEPMYFHGRSDGSGYDAIIMPHGGKRFPMRPDSHFPISCRDGVRRAPNDVWLDGPAVLNFSTDRAPRAIAELLGEVGIATADVDYFVLHQANRMINETIRKKIGVDEKKWPSSLYDYGNTSSASIPVTITARLAQQASEQRLRWVWCGFGIGLSWGTLYLETKPFYVPELITLGEKYDFSTDRFS</sequence>
<evidence type="ECO:0000256" key="2">
    <source>
        <dbReference type="ARBA" id="ARBA00023315"/>
    </source>
</evidence>
<dbReference type="InterPro" id="IPR016039">
    <property type="entry name" value="Thiolase-like"/>
</dbReference>
<accession>Q2KUG6</accession>
<evidence type="ECO:0000313" key="5">
    <source>
        <dbReference type="EMBL" id="CAJ50694.1"/>
    </source>
</evidence>
<dbReference type="GO" id="GO:0006633">
    <property type="term" value="P:fatty acid biosynthetic process"/>
    <property type="evidence" value="ECO:0007669"/>
    <property type="project" value="InterPro"/>
</dbReference>
<feature type="domain" description="Beta-ketoacyl-[acyl-carrier-protein] synthase III C-terminal" evidence="3">
    <location>
        <begin position="253"/>
        <end position="339"/>
    </location>
</feature>
<dbReference type="GO" id="GO:0044550">
    <property type="term" value="P:secondary metabolite biosynthetic process"/>
    <property type="evidence" value="ECO:0007669"/>
    <property type="project" value="TreeGrafter"/>
</dbReference>
<dbReference type="InterPro" id="IPR013751">
    <property type="entry name" value="ACP_syn_III_N"/>
</dbReference>
<evidence type="ECO:0000259" key="4">
    <source>
        <dbReference type="Pfam" id="PF08545"/>
    </source>
</evidence>
<name>Q2KUG6_BORA1</name>
<keyword evidence="6" id="KW-1185">Reference proteome</keyword>
<dbReference type="PANTHER" id="PTHR34069">
    <property type="entry name" value="3-OXOACYL-[ACYL-CARRIER-PROTEIN] SYNTHASE 3"/>
    <property type="match status" value="1"/>
</dbReference>
<feature type="non-terminal residue" evidence="5">
    <location>
        <position position="1"/>
    </location>
</feature>